<protein>
    <recommendedName>
        <fullName evidence="10">Dolichyl-diphosphooligosaccharide--protein glycosyltransferase subunit 1</fullName>
    </recommendedName>
</protein>
<comment type="similarity">
    <text evidence="4 10">Belongs to the OST1 family.</text>
</comment>
<dbReference type="Pfam" id="PF04597">
    <property type="entry name" value="Ribophorin_I"/>
    <property type="match status" value="1"/>
</dbReference>
<dbReference type="GO" id="GO:0018279">
    <property type="term" value="P:protein N-linked glycosylation via asparagine"/>
    <property type="evidence" value="ECO:0007669"/>
    <property type="project" value="EnsemblFungi"/>
</dbReference>
<dbReference type="PANTHER" id="PTHR21049:SF0">
    <property type="entry name" value="DOLICHYL-DIPHOSPHOOLIGOSACCHARIDE--PROTEIN GLYCOSYLTRANSFERASE SUBUNIT 1"/>
    <property type="match status" value="1"/>
</dbReference>
<evidence type="ECO:0000256" key="6">
    <source>
        <dbReference type="ARBA" id="ARBA00022729"/>
    </source>
</evidence>
<dbReference type="UniPathway" id="UPA00378"/>
<feature type="chain" id="PRO_5005135825" description="Dolichyl-diphosphooligosaccharide--protein glycosyltransferase subunit 1" evidence="10">
    <location>
        <begin position="23"/>
        <end position="482"/>
    </location>
</feature>
<dbReference type="GeneID" id="14495395"/>
<proteinExistence type="inferred from homology"/>
<dbReference type="STRING" id="1071380.I2H213"/>
<dbReference type="GO" id="GO:0008250">
    <property type="term" value="C:oligosaccharyltransferase complex"/>
    <property type="evidence" value="ECO:0007669"/>
    <property type="project" value="UniProtKB-UniRule"/>
</dbReference>
<keyword evidence="7 10" id="KW-0256">Endoplasmic reticulum</keyword>
<dbReference type="KEGG" id="tbl:TBLA_0C06190"/>
<dbReference type="FunCoup" id="I2H213">
    <property type="interactions" value="1173"/>
</dbReference>
<evidence type="ECO:0000256" key="8">
    <source>
        <dbReference type="ARBA" id="ARBA00022989"/>
    </source>
</evidence>
<dbReference type="InParanoid" id="I2H213"/>
<comment type="function">
    <text evidence="1 10">Subunit of the oligosaccharyl transferase (OST) complex that catalyzes the initial transfer of a defined glycan (Glc(3)Man(9)GlcNAc(2) in eukaryotes) from the lipid carrier dolichol-pyrophosphate to an asparagine residue within an Asn-X-Ser/Thr consensus motif in nascent polypeptide chains, the first step in protein N-glycosylation. N-glycosylation occurs cotranslationally and the complex associates with the Sec61 complex at the channel-forming translocon complex that mediates protein translocation across the endoplasmic reticulum (ER). All subunits are required for a maximal enzyme activity.</text>
</comment>
<dbReference type="InterPro" id="IPR007676">
    <property type="entry name" value="Ribophorin_I"/>
</dbReference>
<feature type="signal peptide" evidence="10">
    <location>
        <begin position="1"/>
        <end position="22"/>
    </location>
</feature>
<dbReference type="Proteomes" id="UP000002866">
    <property type="component" value="Chromosome 3"/>
</dbReference>
<evidence type="ECO:0000256" key="7">
    <source>
        <dbReference type="ARBA" id="ARBA00022824"/>
    </source>
</evidence>
<dbReference type="GO" id="GO:0005198">
    <property type="term" value="F:structural molecule activity"/>
    <property type="evidence" value="ECO:0007669"/>
    <property type="project" value="EnsemblFungi"/>
</dbReference>
<dbReference type="GO" id="GO:0006488">
    <property type="term" value="P:dolichol-linked oligosaccharide biosynthetic process"/>
    <property type="evidence" value="ECO:0007669"/>
    <property type="project" value="EnsemblFungi"/>
</dbReference>
<evidence type="ECO:0000256" key="10">
    <source>
        <dbReference type="RuleBase" id="RU361143"/>
    </source>
</evidence>
<keyword evidence="8 10" id="KW-1133">Transmembrane helix</keyword>
<comment type="subcellular location">
    <subcellularLocation>
        <location evidence="2 10">Endoplasmic reticulum membrane</location>
        <topology evidence="2 10">Single-pass type I membrane protein</topology>
    </subcellularLocation>
</comment>
<feature type="transmembrane region" description="Helical" evidence="10">
    <location>
        <begin position="453"/>
        <end position="470"/>
    </location>
</feature>
<evidence type="ECO:0000256" key="3">
    <source>
        <dbReference type="ARBA" id="ARBA00004922"/>
    </source>
</evidence>
<sequence>MLSNMWGSLTVIVTLLSSIISAELMNIPDSWENVNYNRIIDVSKSYTTEIFEVKVKNIGSTPTNEYYFALSKDIIENVSVFTASLTQNFQESFLNSSILKQGSITDGGFTIGYSLIIFPDDIQPNEEVTFLAKVIYNIAGKPYPEHIAMEDEQFLLLETNRLPLSIYPTSQSSLRVIGSNSFEEIDAPENQHLIGQNSENGFIFENWASIHALEIETPLKIRYSHNSPINKVYKLTRDVWLSNWANTIQFEESYELTNAGAKLNKGFSRFEYMRLASQNKQGHHRAIIEHILPSDSSDHYFTDLVGMVSTARVQNDHYFLKPRYPIFGGWNYNFTVGWTNSLPQFLHTSASDVEEFKNDNVYLLSVPALNGPLDTSYDIVELSIYLPEGAVIHEIDPPFPFIDLSIDTVKSYLDLGNGHVKITLKFQNLVDELSIANVFVKYSYSTTAMYKKPLSIACYVFVALISLFFLKQIDLKVTSTVH</sequence>
<keyword evidence="6 10" id="KW-0732">Signal</keyword>
<keyword evidence="9 10" id="KW-0472">Membrane</keyword>
<keyword evidence="5 10" id="KW-0812">Transmembrane</keyword>
<gene>
    <name evidence="11" type="primary">TBLA0C06190</name>
    <name evidence="11" type="ORF">TBLA_0C06190</name>
</gene>
<evidence type="ECO:0000256" key="5">
    <source>
        <dbReference type="ARBA" id="ARBA00022692"/>
    </source>
</evidence>
<comment type="subunit">
    <text evidence="10">Component of the oligosaccharyltransferase (OST) complex.</text>
</comment>
<dbReference type="AlphaFoldDB" id="I2H213"/>
<evidence type="ECO:0000256" key="1">
    <source>
        <dbReference type="ARBA" id="ARBA00002791"/>
    </source>
</evidence>
<dbReference type="PANTHER" id="PTHR21049">
    <property type="entry name" value="RIBOPHORIN I"/>
    <property type="match status" value="1"/>
</dbReference>
<keyword evidence="12" id="KW-1185">Reference proteome</keyword>
<accession>I2H213</accession>
<dbReference type="RefSeq" id="XP_004179934.1">
    <property type="nucleotide sequence ID" value="XM_004179886.1"/>
</dbReference>
<evidence type="ECO:0000313" key="11">
    <source>
        <dbReference type="EMBL" id="CCH60415.1"/>
    </source>
</evidence>
<evidence type="ECO:0000256" key="9">
    <source>
        <dbReference type="ARBA" id="ARBA00023136"/>
    </source>
</evidence>
<reference evidence="11 12" key="1">
    <citation type="journal article" date="2011" name="Proc. Natl. Acad. Sci. U.S.A.">
        <title>Evolutionary erosion of yeast sex chromosomes by mating-type switching accidents.</title>
        <authorList>
            <person name="Gordon J.L."/>
            <person name="Armisen D."/>
            <person name="Proux-Wera E."/>
            <person name="Oheigeartaigh S.S."/>
            <person name="Byrne K.P."/>
            <person name="Wolfe K.H."/>
        </authorList>
    </citation>
    <scope>NUCLEOTIDE SEQUENCE [LARGE SCALE GENOMIC DNA]</scope>
    <source>
        <strain evidence="12">ATCC 34711 / CBS 6284 / DSM 70876 / NBRC 10599 / NRRL Y-10934 / UCD 77-7</strain>
    </source>
</reference>
<comment type="pathway">
    <text evidence="3 10">Protein modification; protein glycosylation.</text>
</comment>
<evidence type="ECO:0000313" key="12">
    <source>
        <dbReference type="Proteomes" id="UP000002866"/>
    </source>
</evidence>
<name>I2H213_HENB6</name>
<organism evidence="11 12">
    <name type="scientific">Henningerozyma blattae (strain ATCC 34711 / CBS 6284 / DSM 70876 / NBRC 10599 / NRRL Y-10934 / UCD 77-7)</name>
    <name type="common">Yeast</name>
    <name type="synonym">Tetrapisispora blattae</name>
    <dbReference type="NCBI Taxonomy" id="1071380"/>
    <lineage>
        <taxon>Eukaryota</taxon>
        <taxon>Fungi</taxon>
        <taxon>Dikarya</taxon>
        <taxon>Ascomycota</taxon>
        <taxon>Saccharomycotina</taxon>
        <taxon>Saccharomycetes</taxon>
        <taxon>Saccharomycetales</taxon>
        <taxon>Saccharomycetaceae</taxon>
        <taxon>Henningerozyma</taxon>
    </lineage>
</organism>
<dbReference type="OMA" id="RYEYARE"/>
<evidence type="ECO:0000256" key="4">
    <source>
        <dbReference type="ARBA" id="ARBA00008905"/>
    </source>
</evidence>
<dbReference type="OrthoDB" id="310030at2759"/>
<evidence type="ECO:0000256" key="2">
    <source>
        <dbReference type="ARBA" id="ARBA00004115"/>
    </source>
</evidence>
<dbReference type="EMBL" id="HE806318">
    <property type="protein sequence ID" value="CCH60415.1"/>
    <property type="molecule type" value="Genomic_DNA"/>
</dbReference>
<dbReference type="HOGENOM" id="CLU_031381_1_0_1"/>
<dbReference type="eggNOG" id="KOG2291">
    <property type="taxonomic scope" value="Eukaryota"/>
</dbReference>